<dbReference type="Proteomes" id="UP000051562">
    <property type="component" value="Unassembled WGS sequence"/>
</dbReference>
<evidence type="ECO:0000313" key="16">
    <source>
        <dbReference type="EMBL" id="SKC10591.1"/>
    </source>
</evidence>
<keyword evidence="8" id="KW-0479">Metal-binding</keyword>
<feature type="transmembrane region" description="Helical" evidence="13">
    <location>
        <begin position="120"/>
        <end position="141"/>
    </location>
</feature>
<dbReference type="InterPro" id="IPR016174">
    <property type="entry name" value="Di-haem_cyt_TM"/>
</dbReference>
<keyword evidence="17" id="KW-1185">Reference proteome</keyword>
<dbReference type="GO" id="GO:0046872">
    <property type="term" value="F:metal ion binding"/>
    <property type="evidence" value="ECO:0007669"/>
    <property type="project" value="UniProtKB-KW"/>
</dbReference>
<keyword evidence="5" id="KW-1003">Cell membrane</keyword>
<keyword evidence="11" id="KW-0408">Iron</keyword>
<dbReference type="GO" id="GO:0005886">
    <property type="term" value="C:plasma membrane"/>
    <property type="evidence" value="ECO:0007669"/>
    <property type="project" value="UniProtKB-SubCell"/>
</dbReference>
<evidence type="ECO:0000313" key="15">
    <source>
        <dbReference type="EMBL" id="KQK32210.1"/>
    </source>
</evidence>
<dbReference type="EMBL" id="FUYX01000014">
    <property type="protein sequence ID" value="SKC10591.1"/>
    <property type="molecule type" value="Genomic_DNA"/>
</dbReference>
<evidence type="ECO:0000256" key="6">
    <source>
        <dbReference type="ARBA" id="ARBA00022617"/>
    </source>
</evidence>
<comment type="similarity">
    <text evidence="3">Belongs to the formate dehydrogenase gamma subunit family.</text>
</comment>
<dbReference type="InterPro" id="IPR051817">
    <property type="entry name" value="FDH_cytochrome_b556_subunit"/>
</dbReference>
<dbReference type="GO" id="GO:0009055">
    <property type="term" value="F:electron transfer activity"/>
    <property type="evidence" value="ECO:0007669"/>
    <property type="project" value="InterPro"/>
</dbReference>
<dbReference type="GO" id="GO:0022904">
    <property type="term" value="P:respiratory electron transport chain"/>
    <property type="evidence" value="ECO:0007669"/>
    <property type="project" value="InterPro"/>
</dbReference>
<evidence type="ECO:0000256" key="9">
    <source>
        <dbReference type="ARBA" id="ARBA00022982"/>
    </source>
</evidence>
<dbReference type="OrthoDB" id="9790598at2"/>
<dbReference type="AlphaFoldDB" id="A0A0Q3T3I2"/>
<reference evidence="16 18" key="2">
    <citation type="submission" date="2017-02" db="EMBL/GenBank/DDBJ databases">
        <authorList>
            <person name="Peterson S.W."/>
        </authorList>
    </citation>
    <scope>NUCLEOTIDE SEQUENCE [LARGE SCALE GENOMIC DNA]</scope>
    <source>
        <strain evidence="16 18">DSM 9653</strain>
    </source>
</reference>
<evidence type="ECO:0000256" key="7">
    <source>
        <dbReference type="ARBA" id="ARBA00022692"/>
    </source>
</evidence>
<evidence type="ECO:0000256" key="8">
    <source>
        <dbReference type="ARBA" id="ARBA00022723"/>
    </source>
</evidence>
<dbReference type="EMBL" id="LMAR01000001">
    <property type="protein sequence ID" value="KQK32210.1"/>
    <property type="molecule type" value="Genomic_DNA"/>
</dbReference>
<keyword evidence="4" id="KW-0813">Transport</keyword>
<reference evidence="15 17" key="1">
    <citation type="submission" date="2015-10" db="EMBL/GenBank/DDBJ databases">
        <title>Draft genome of Bosea thiooxidans.</title>
        <authorList>
            <person name="Wang X."/>
        </authorList>
    </citation>
    <scope>NUCLEOTIDE SEQUENCE [LARGE SCALE GENOMIC DNA]</scope>
    <source>
        <strain evidence="15 17">CGMCC 9174</strain>
    </source>
</reference>
<feature type="transmembrane region" description="Helical" evidence="13">
    <location>
        <begin position="21"/>
        <end position="41"/>
    </location>
</feature>
<dbReference type="Proteomes" id="UP000190130">
    <property type="component" value="Unassembled WGS sequence"/>
</dbReference>
<evidence type="ECO:0000313" key="17">
    <source>
        <dbReference type="Proteomes" id="UP000051562"/>
    </source>
</evidence>
<comment type="cofactor">
    <cofactor evidence="1">
        <name>heme</name>
        <dbReference type="ChEBI" id="CHEBI:30413"/>
    </cofactor>
</comment>
<evidence type="ECO:0000256" key="11">
    <source>
        <dbReference type="ARBA" id="ARBA00023004"/>
    </source>
</evidence>
<evidence type="ECO:0000256" key="13">
    <source>
        <dbReference type="SAM" id="Phobius"/>
    </source>
</evidence>
<dbReference type="STRING" id="53254.SAMN05660750_04291"/>
<evidence type="ECO:0000313" key="18">
    <source>
        <dbReference type="Proteomes" id="UP000190130"/>
    </source>
</evidence>
<evidence type="ECO:0000256" key="4">
    <source>
        <dbReference type="ARBA" id="ARBA00022448"/>
    </source>
</evidence>
<dbReference type="Pfam" id="PF01292">
    <property type="entry name" value="Ni_hydr_CYTB"/>
    <property type="match status" value="1"/>
</dbReference>
<organism evidence="15 17">
    <name type="scientific">Bosea thiooxidans</name>
    <dbReference type="NCBI Taxonomy" id="53254"/>
    <lineage>
        <taxon>Bacteria</taxon>
        <taxon>Pseudomonadati</taxon>
        <taxon>Pseudomonadota</taxon>
        <taxon>Alphaproteobacteria</taxon>
        <taxon>Hyphomicrobiales</taxon>
        <taxon>Boseaceae</taxon>
        <taxon>Bosea</taxon>
    </lineage>
</organism>
<evidence type="ECO:0000256" key="10">
    <source>
        <dbReference type="ARBA" id="ARBA00022989"/>
    </source>
</evidence>
<dbReference type="InterPro" id="IPR006471">
    <property type="entry name" value="Formate_DH_gsu"/>
</dbReference>
<feature type="transmembrane region" description="Helical" evidence="13">
    <location>
        <begin position="161"/>
        <end position="181"/>
    </location>
</feature>
<keyword evidence="10 13" id="KW-1133">Transmembrane helix</keyword>
<evidence type="ECO:0000259" key="14">
    <source>
        <dbReference type="Pfam" id="PF01292"/>
    </source>
</evidence>
<accession>A0A0Q3T3I2</accession>
<comment type="subcellular location">
    <subcellularLocation>
        <location evidence="2">Cell membrane</location>
        <topology evidence="2">Multi-pass membrane protein</topology>
    </subcellularLocation>
</comment>
<dbReference type="GO" id="GO:0008863">
    <property type="term" value="F:formate dehydrogenase (NAD+) activity"/>
    <property type="evidence" value="ECO:0007669"/>
    <property type="project" value="InterPro"/>
</dbReference>
<dbReference type="SUPFAM" id="SSF81342">
    <property type="entry name" value="Transmembrane di-heme cytochromes"/>
    <property type="match status" value="1"/>
</dbReference>
<keyword evidence="9" id="KW-0249">Electron transport</keyword>
<evidence type="ECO:0000256" key="2">
    <source>
        <dbReference type="ARBA" id="ARBA00004651"/>
    </source>
</evidence>
<name>A0A0Q3T3I2_9HYPH</name>
<keyword evidence="12 13" id="KW-0472">Membrane</keyword>
<keyword evidence="7 13" id="KW-0812">Transmembrane</keyword>
<evidence type="ECO:0000256" key="5">
    <source>
        <dbReference type="ARBA" id="ARBA00022475"/>
    </source>
</evidence>
<dbReference type="PANTHER" id="PTHR30074:SF6">
    <property type="entry name" value="FORMATE DEHYDROGENASE GAMMA SUBUNIT"/>
    <property type="match status" value="1"/>
</dbReference>
<dbReference type="Gene3D" id="1.20.950.20">
    <property type="entry name" value="Transmembrane di-heme cytochromes, Chain C"/>
    <property type="match status" value="1"/>
</dbReference>
<evidence type="ECO:0000256" key="3">
    <source>
        <dbReference type="ARBA" id="ARBA00010747"/>
    </source>
</evidence>
<dbReference type="RefSeq" id="WP_055726155.1">
    <property type="nucleotide sequence ID" value="NZ_FUYX01000014.1"/>
</dbReference>
<dbReference type="GO" id="GO:0015944">
    <property type="term" value="P:formate oxidation"/>
    <property type="evidence" value="ECO:0007669"/>
    <property type="project" value="TreeGrafter"/>
</dbReference>
<feature type="transmembrane region" description="Helical" evidence="13">
    <location>
        <begin position="61"/>
        <end position="85"/>
    </location>
</feature>
<keyword evidence="6" id="KW-0349">Heme</keyword>
<protein>
    <submittedName>
        <fullName evidence="15 16">Formate dehydrogenase</fullName>
    </submittedName>
</protein>
<feature type="domain" description="Cytochrome b561 bacterial/Ni-hydrogenase" evidence="14">
    <location>
        <begin position="14"/>
        <end position="191"/>
    </location>
</feature>
<gene>
    <name evidence="15" type="ORF">ARD30_00015</name>
    <name evidence="16" type="ORF">SAMN05660750_04291</name>
</gene>
<dbReference type="GO" id="GO:0036397">
    <property type="term" value="F:formate dehydrogenase (quinone) activity"/>
    <property type="evidence" value="ECO:0007669"/>
    <property type="project" value="TreeGrafter"/>
</dbReference>
<sequence>MAVRREEERTTVDRYPGRVRVNHWITAISLILLAFSGAALFHPSLFFLSSLFGGGAATRMLHPWIGVVLLASFTILFIQMVRYNFWTKADSHWMRHIGEVVAGREENLPEVGKYNGGQKIIFWLMTLLILVLFGTGIMIWYEYFGATFTIEQQRIGHILHALTAVAMLLVVIVHIYAAFYVRGTINAMTEGKVTGGWAFRHHRLWLRQEARKGVIDERQTPPRGHGVGPAE</sequence>
<evidence type="ECO:0000256" key="12">
    <source>
        <dbReference type="ARBA" id="ARBA00023136"/>
    </source>
</evidence>
<dbReference type="InterPro" id="IPR011577">
    <property type="entry name" value="Cyt_b561_bac/Ni-Hgenase"/>
</dbReference>
<proteinExistence type="inferred from homology"/>
<dbReference type="GO" id="GO:0009061">
    <property type="term" value="P:anaerobic respiration"/>
    <property type="evidence" value="ECO:0007669"/>
    <property type="project" value="TreeGrafter"/>
</dbReference>
<dbReference type="GO" id="GO:0009326">
    <property type="term" value="C:formate dehydrogenase complex"/>
    <property type="evidence" value="ECO:0007669"/>
    <property type="project" value="InterPro"/>
</dbReference>
<dbReference type="PANTHER" id="PTHR30074">
    <property type="entry name" value="FORMATE DEHYDROGENASE, NITRATE-INDUCIBLE, CYTOCHROME B556 FDN SUBUNIT"/>
    <property type="match status" value="1"/>
</dbReference>
<dbReference type="NCBIfam" id="TIGR01583">
    <property type="entry name" value="formate-DH-gamm"/>
    <property type="match status" value="1"/>
</dbReference>
<evidence type="ECO:0000256" key="1">
    <source>
        <dbReference type="ARBA" id="ARBA00001971"/>
    </source>
</evidence>